<evidence type="ECO:0000259" key="1">
    <source>
        <dbReference type="Pfam" id="PF00561"/>
    </source>
</evidence>
<name>A0ABD1ZJL4_9MARC</name>
<dbReference type="AlphaFoldDB" id="A0ABD1ZJL4"/>
<dbReference type="Proteomes" id="UP001605036">
    <property type="component" value="Unassembled WGS sequence"/>
</dbReference>
<dbReference type="InterPro" id="IPR000073">
    <property type="entry name" value="AB_hydrolase_1"/>
</dbReference>
<dbReference type="SUPFAM" id="SSF53474">
    <property type="entry name" value="alpha/beta-Hydrolases"/>
    <property type="match status" value="1"/>
</dbReference>
<accession>A0ABD1ZJL4</accession>
<dbReference type="Gene3D" id="3.40.50.1820">
    <property type="entry name" value="alpha/beta hydrolase"/>
    <property type="match status" value="1"/>
</dbReference>
<comment type="caution">
    <text evidence="2">The sequence shown here is derived from an EMBL/GenBank/DDBJ whole genome shotgun (WGS) entry which is preliminary data.</text>
</comment>
<dbReference type="Pfam" id="PF00561">
    <property type="entry name" value="Abhydrolase_1"/>
    <property type="match status" value="1"/>
</dbReference>
<proteinExistence type="predicted"/>
<dbReference type="PANTHER" id="PTHR47381">
    <property type="entry name" value="ALPHA/BETA-HYDROLASES SUPERFAMILY PROTEIN"/>
    <property type="match status" value="1"/>
</dbReference>
<dbReference type="InterPro" id="IPR029058">
    <property type="entry name" value="AB_hydrolase_fold"/>
</dbReference>
<dbReference type="EMBL" id="JBHFFA010000001">
    <property type="protein sequence ID" value="KAL2650409.1"/>
    <property type="molecule type" value="Genomic_DNA"/>
</dbReference>
<sequence length="401" mass="45011">MGLEWVNHAGERVRQEFLQVLESRRKKLDPPSCSVAGKQSKYRYRSPMQRDVASMNTDAEEELHSFATSPAPELEEEIFSLLTEEGEQGRVPVLVIKPAEDDFDNVGRRPVVIFLHCTGKSKDAMRSSMESFAVRGYITVAIDSRYHGERARVVDAYPSALKRAWATGNEMPFIFDTVWDLIKLVDYLHTRQDVDPTRIGMLGISLGGMHAWYAAVADPRIYVVVPIIAVQCFSWAVVNNKWHARVQSLPHVFEVARRDLGKCAVDSEVVARVWRRIAPGLVDRFDAEQTIPAVAPRPLLILNGMEDERCPVPGLEKPLQRAAEVYRSAGVAENFMFKAEEGVEHAISDSMLYDANTASVLSLENLKVSSPFVTPKFKELRSQVTSFVGYQLSQFPSLLDA</sequence>
<gene>
    <name evidence="2" type="ORF">R1flu_018537</name>
</gene>
<protein>
    <recommendedName>
        <fullName evidence="1">AB hydrolase-1 domain-containing protein</fullName>
    </recommendedName>
</protein>
<feature type="domain" description="AB hydrolase-1" evidence="1">
    <location>
        <begin position="110"/>
        <end position="217"/>
    </location>
</feature>
<keyword evidence="3" id="KW-1185">Reference proteome</keyword>
<reference evidence="2 3" key="1">
    <citation type="submission" date="2024-09" db="EMBL/GenBank/DDBJ databases">
        <title>Chromosome-scale assembly of Riccia fluitans.</title>
        <authorList>
            <person name="Paukszto L."/>
            <person name="Sawicki J."/>
            <person name="Karawczyk K."/>
            <person name="Piernik-Szablinska J."/>
            <person name="Szczecinska M."/>
            <person name="Mazdziarz M."/>
        </authorList>
    </citation>
    <scope>NUCLEOTIDE SEQUENCE [LARGE SCALE GENOMIC DNA]</scope>
    <source>
        <strain evidence="2">Rf_01</strain>
        <tissue evidence="2">Aerial parts of the thallus</tissue>
    </source>
</reference>
<organism evidence="2 3">
    <name type="scientific">Riccia fluitans</name>
    <dbReference type="NCBI Taxonomy" id="41844"/>
    <lineage>
        <taxon>Eukaryota</taxon>
        <taxon>Viridiplantae</taxon>
        <taxon>Streptophyta</taxon>
        <taxon>Embryophyta</taxon>
        <taxon>Marchantiophyta</taxon>
        <taxon>Marchantiopsida</taxon>
        <taxon>Marchantiidae</taxon>
        <taxon>Marchantiales</taxon>
        <taxon>Ricciaceae</taxon>
        <taxon>Riccia</taxon>
    </lineage>
</organism>
<evidence type="ECO:0000313" key="2">
    <source>
        <dbReference type="EMBL" id="KAL2650409.1"/>
    </source>
</evidence>
<evidence type="ECO:0000313" key="3">
    <source>
        <dbReference type="Proteomes" id="UP001605036"/>
    </source>
</evidence>
<dbReference type="PANTHER" id="PTHR47381:SF3">
    <property type="entry name" value="ALPHA_BETA-HYDROLASES SUPERFAMILY PROTEIN"/>
    <property type="match status" value="1"/>
</dbReference>